<name>A0A6J4RBQ2_9ACTN</name>
<feature type="compositionally biased region" description="Low complexity" evidence="1">
    <location>
        <begin position="33"/>
        <end position="55"/>
    </location>
</feature>
<gene>
    <name evidence="2" type="ORF">AVDCRST_MAG12-166</name>
</gene>
<evidence type="ECO:0000256" key="1">
    <source>
        <dbReference type="SAM" id="MobiDB-lite"/>
    </source>
</evidence>
<dbReference type="EMBL" id="CADCVK010000021">
    <property type="protein sequence ID" value="CAA9464628.1"/>
    <property type="molecule type" value="Genomic_DNA"/>
</dbReference>
<feature type="non-terminal residue" evidence="2">
    <location>
        <position position="1"/>
    </location>
</feature>
<sequence length="154" mass="16962">VRRHGCGVDSLRRTAGLGEEHVLPREVRRYPRARQQGPVPQQQEPEQEAAAARGGSTSVREAGRRGQHQPGPRGPAPARRARPRVRCQGRRVPLRVRGARVPGAQRPPRGQGARPRRCHLRDGEEARAPLPRGRLRRAPPRPIGRPGLRGAGPL</sequence>
<protein>
    <submittedName>
        <fullName evidence="2">Uncharacterized protein</fullName>
    </submittedName>
</protein>
<proteinExistence type="predicted"/>
<organism evidence="2">
    <name type="scientific">uncultured Rubrobacteraceae bacterium</name>
    <dbReference type="NCBI Taxonomy" id="349277"/>
    <lineage>
        <taxon>Bacteria</taxon>
        <taxon>Bacillati</taxon>
        <taxon>Actinomycetota</taxon>
        <taxon>Rubrobacteria</taxon>
        <taxon>Rubrobacterales</taxon>
        <taxon>Rubrobacteraceae</taxon>
        <taxon>environmental samples</taxon>
    </lineage>
</organism>
<accession>A0A6J4RBQ2</accession>
<dbReference type="AlphaFoldDB" id="A0A6J4RBQ2"/>
<evidence type="ECO:0000313" key="2">
    <source>
        <dbReference type="EMBL" id="CAA9464628.1"/>
    </source>
</evidence>
<feature type="compositionally biased region" description="Basic and acidic residues" evidence="1">
    <location>
        <begin position="18"/>
        <end position="29"/>
    </location>
</feature>
<feature type="region of interest" description="Disordered" evidence="1">
    <location>
        <begin position="1"/>
        <end position="154"/>
    </location>
</feature>
<reference evidence="2" key="1">
    <citation type="submission" date="2020-02" db="EMBL/GenBank/DDBJ databases">
        <authorList>
            <person name="Meier V. D."/>
        </authorList>
    </citation>
    <scope>NUCLEOTIDE SEQUENCE</scope>
    <source>
        <strain evidence="2">AVDCRST_MAG12</strain>
    </source>
</reference>
<feature type="non-terminal residue" evidence="2">
    <location>
        <position position="154"/>
    </location>
</feature>
<feature type="compositionally biased region" description="Low complexity" evidence="1">
    <location>
        <begin position="99"/>
        <end position="113"/>
    </location>
</feature>
<feature type="compositionally biased region" description="Basic residues" evidence="1">
    <location>
        <begin position="79"/>
        <end position="98"/>
    </location>
</feature>